<reference evidence="1" key="1">
    <citation type="journal article" date="2023" name="Mol. Phylogenet. Evol.">
        <title>Genome-scale phylogeny and comparative genomics of the fungal order Sordariales.</title>
        <authorList>
            <person name="Hensen N."/>
            <person name="Bonometti L."/>
            <person name="Westerberg I."/>
            <person name="Brannstrom I.O."/>
            <person name="Guillou S."/>
            <person name="Cros-Aarteil S."/>
            <person name="Calhoun S."/>
            <person name="Haridas S."/>
            <person name="Kuo A."/>
            <person name="Mondo S."/>
            <person name="Pangilinan J."/>
            <person name="Riley R."/>
            <person name="LaButti K."/>
            <person name="Andreopoulos B."/>
            <person name="Lipzen A."/>
            <person name="Chen C."/>
            <person name="Yan M."/>
            <person name="Daum C."/>
            <person name="Ng V."/>
            <person name="Clum A."/>
            <person name="Steindorff A."/>
            <person name="Ohm R.A."/>
            <person name="Martin F."/>
            <person name="Silar P."/>
            <person name="Natvig D.O."/>
            <person name="Lalanne C."/>
            <person name="Gautier V."/>
            <person name="Ament-Velasquez S.L."/>
            <person name="Kruys A."/>
            <person name="Hutchinson M.I."/>
            <person name="Powell A.J."/>
            <person name="Barry K."/>
            <person name="Miller A.N."/>
            <person name="Grigoriev I.V."/>
            <person name="Debuchy R."/>
            <person name="Gladieux P."/>
            <person name="Hiltunen Thoren M."/>
            <person name="Johannesson H."/>
        </authorList>
    </citation>
    <scope>NUCLEOTIDE SEQUENCE</scope>
    <source>
        <strain evidence="1">PSN243</strain>
    </source>
</reference>
<evidence type="ECO:0000313" key="1">
    <source>
        <dbReference type="EMBL" id="KAK4454612.1"/>
    </source>
</evidence>
<protein>
    <recommendedName>
        <fullName evidence="3">F-box domain-containing protein</fullName>
    </recommendedName>
</protein>
<organism evidence="1 2">
    <name type="scientific">Podospora aff. communis PSN243</name>
    <dbReference type="NCBI Taxonomy" id="3040156"/>
    <lineage>
        <taxon>Eukaryota</taxon>
        <taxon>Fungi</taxon>
        <taxon>Dikarya</taxon>
        <taxon>Ascomycota</taxon>
        <taxon>Pezizomycotina</taxon>
        <taxon>Sordariomycetes</taxon>
        <taxon>Sordariomycetidae</taxon>
        <taxon>Sordariales</taxon>
        <taxon>Podosporaceae</taxon>
        <taxon>Podospora</taxon>
    </lineage>
</organism>
<sequence length="403" mass="46499">MASESTVEGSFLALLYDNNVDRADVPRIPNSIYRRTNEKGIEIRTQEDMNELLMYLARPSGAGTEQPDQPYLMVICIRDTWTPRMEQIQSLLSYFPTIRSLGLAIRRWPWKYMQTSVSPMNRPLTLPQLPRLTTFVLTVENKHNTQESVGQLLHDLYPAFAHQPISTMSVQNTRLAPGVPPRDPISYETGGWVTTPPKEHEHHGMTVLQHLKFRNVDLFALESALLYPSGLETMEIDFRPAAITENAKEQIGRRNMDVDDVFGRVCQSLIKLYFNHWYLGNHIAWARFSKLRVLRVHHRHLFGVNIPADEVVIPDLPCTLKQLIILECKVPMFRNHRELNALEQNLTKFAERLQRRDTERVPEQIIIHLHQGTGSVHESVVAALQKVQGLELTFYEDTLPKDW</sequence>
<reference evidence="1" key="2">
    <citation type="submission" date="2023-05" db="EMBL/GenBank/DDBJ databases">
        <authorList>
            <consortium name="Lawrence Berkeley National Laboratory"/>
            <person name="Steindorff A."/>
            <person name="Hensen N."/>
            <person name="Bonometti L."/>
            <person name="Westerberg I."/>
            <person name="Brannstrom I.O."/>
            <person name="Guillou S."/>
            <person name="Cros-Aarteil S."/>
            <person name="Calhoun S."/>
            <person name="Haridas S."/>
            <person name="Kuo A."/>
            <person name="Mondo S."/>
            <person name="Pangilinan J."/>
            <person name="Riley R."/>
            <person name="Labutti K."/>
            <person name="Andreopoulos B."/>
            <person name="Lipzen A."/>
            <person name="Chen C."/>
            <person name="Yanf M."/>
            <person name="Daum C."/>
            <person name="Ng V."/>
            <person name="Clum A."/>
            <person name="Ohm R."/>
            <person name="Martin F."/>
            <person name="Silar P."/>
            <person name="Natvig D."/>
            <person name="Lalanne C."/>
            <person name="Gautier V."/>
            <person name="Ament-Velasquez S.L."/>
            <person name="Kruys A."/>
            <person name="Hutchinson M.I."/>
            <person name="Powell A.J."/>
            <person name="Barry K."/>
            <person name="Miller A.N."/>
            <person name="Grigoriev I.V."/>
            <person name="Debuchy R."/>
            <person name="Gladieux P."/>
            <person name="Thoren M.H."/>
            <person name="Johannesson H."/>
        </authorList>
    </citation>
    <scope>NUCLEOTIDE SEQUENCE</scope>
    <source>
        <strain evidence="1">PSN243</strain>
    </source>
</reference>
<name>A0AAV9H4H9_9PEZI</name>
<evidence type="ECO:0008006" key="3">
    <source>
        <dbReference type="Google" id="ProtNLM"/>
    </source>
</evidence>
<dbReference type="AlphaFoldDB" id="A0AAV9H4H9"/>
<accession>A0AAV9H4H9</accession>
<proteinExistence type="predicted"/>
<dbReference type="Proteomes" id="UP001321760">
    <property type="component" value="Unassembled WGS sequence"/>
</dbReference>
<evidence type="ECO:0000313" key="2">
    <source>
        <dbReference type="Proteomes" id="UP001321760"/>
    </source>
</evidence>
<dbReference type="EMBL" id="MU865916">
    <property type="protein sequence ID" value="KAK4454612.1"/>
    <property type="molecule type" value="Genomic_DNA"/>
</dbReference>
<comment type="caution">
    <text evidence="1">The sequence shown here is derived from an EMBL/GenBank/DDBJ whole genome shotgun (WGS) entry which is preliminary data.</text>
</comment>
<keyword evidence="2" id="KW-1185">Reference proteome</keyword>
<gene>
    <name evidence="1" type="ORF">QBC34DRAFT_137195</name>
</gene>